<sequence length="54" mass="6104">MVIYTTHPSSESRPMTVLSLTMYSQIISLGWHTVPVPSSTIKLFFYTASQDQPQ</sequence>
<reference evidence="1" key="2">
    <citation type="journal article" date="2015" name="Data Brief">
        <title>Shoot transcriptome of the giant reed, Arundo donax.</title>
        <authorList>
            <person name="Barrero R.A."/>
            <person name="Guerrero F.D."/>
            <person name="Moolhuijzen P."/>
            <person name="Goolsby J.A."/>
            <person name="Tidwell J."/>
            <person name="Bellgard S.E."/>
            <person name="Bellgard M.I."/>
        </authorList>
    </citation>
    <scope>NUCLEOTIDE SEQUENCE</scope>
    <source>
        <tissue evidence="1">Shoot tissue taken approximately 20 cm above the soil surface</tissue>
    </source>
</reference>
<organism evidence="1">
    <name type="scientific">Arundo donax</name>
    <name type="common">Giant reed</name>
    <name type="synonym">Donax arundinaceus</name>
    <dbReference type="NCBI Taxonomy" id="35708"/>
    <lineage>
        <taxon>Eukaryota</taxon>
        <taxon>Viridiplantae</taxon>
        <taxon>Streptophyta</taxon>
        <taxon>Embryophyta</taxon>
        <taxon>Tracheophyta</taxon>
        <taxon>Spermatophyta</taxon>
        <taxon>Magnoliopsida</taxon>
        <taxon>Liliopsida</taxon>
        <taxon>Poales</taxon>
        <taxon>Poaceae</taxon>
        <taxon>PACMAD clade</taxon>
        <taxon>Arundinoideae</taxon>
        <taxon>Arundineae</taxon>
        <taxon>Arundo</taxon>
    </lineage>
</organism>
<dbReference type="AlphaFoldDB" id="A0A0A9EU43"/>
<evidence type="ECO:0000313" key="1">
    <source>
        <dbReference type="EMBL" id="JAE04265.1"/>
    </source>
</evidence>
<dbReference type="EMBL" id="GBRH01193631">
    <property type="protein sequence ID" value="JAE04265.1"/>
    <property type="molecule type" value="Transcribed_RNA"/>
</dbReference>
<reference evidence="1" key="1">
    <citation type="submission" date="2014-09" db="EMBL/GenBank/DDBJ databases">
        <authorList>
            <person name="Magalhaes I.L.F."/>
            <person name="Oliveira U."/>
            <person name="Santos F.R."/>
            <person name="Vidigal T.H.D.A."/>
            <person name="Brescovit A.D."/>
            <person name="Santos A.J."/>
        </authorList>
    </citation>
    <scope>NUCLEOTIDE SEQUENCE</scope>
    <source>
        <tissue evidence="1">Shoot tissue taken approximately 20 cm above the soil surface</tissue>
    </source>
</reference>
<proteinExistence type="predicted"/>
<protein>
    <submittedName>
        <fullName evidence="1">Uncharacterized protein</fullName>
    </submittedName>
</protein>
<name>A0A0A9EU43_ARUDO</name>
<accession>A0A0A9EU43</accession>